<dbReference type="EMBL" id="CP033169">
    <property type="protein sequence ID" value="AYO29466.1"/>
    <property type="molecule type" value="Genomic_DNA"/>
</dbReference>
<feature type="domain" description="Pyrrolo-quinoline quinone repeat" evidence="2">
    <location>
        <begin position="32"/>
        <end position="175"/>
    </location>
</feature>
<dbReference type="SUPFAM" id="SSF69304">
    <property type="entry name" value="Tricorn protease N-terminal domain"/>
    <property type="match status" value="1"/>
</dbReference>
<dbReference type="InterPro" id="IPR011047">
    <property type="entry name" value="Quinoprotein_ADH-like_sf"/>
</dbReference>
<evidence type="ECO:0000259" key="2">
    <source>
        <dbReference type="Pfam" id="PF13360"/>
    </source>
</evidence>
<dbReference type="InterPro" id="IPR018391">
    <property type="entry name" value="PQQ_b-propeller_rpt"/>
</dbReference>
<dbReference type="SMART" id="SM00564">
    <property type="entry name" value="PQQ"/>
    <property type="match status" value="4"/>
</dbReference>
<gene>
    <name evidence="3" type="ORF">D2962_01540</name>
</gene>
<dbReference type="PANTHER" id="PTHR34512:SF30">
    <property type="entry name" value="OUTER MEMBRANE PROTEIN ASSEMBLY FACTOR BAMB"/>
    <property type="match status" value="1"/>
</dbReference>
<protein>
    <recommendedName>
        <fullName evidence="2">Pyrrolo-quinoline quinone repeat domain-containing protein</fullName>
    </recommendedName>
</protein>
<reference evidence="3 4" key="1">
    <citation type="submission" date="2018-10" db="EMBL/GenBank/DDBJ databases">
        <authorList>
            <person name="Zhang X."/>
        </authorList>
    </citation>
    <scope>NUCLEOTIDE SEQUENCE [LARGE SCALE GENOMIC DNA]</scope>
    <source>
        <strain evidence="3 4">SK-G1</strain>
    </source>
</reference>
<keyword evidence="1" id="KW-1133">Transmembrane helix</keyword>
<keyword evidence="1" id="KW-0812">Transmembrane</keyword>
<keyword evidence="1" id="KW-0472">Membrane</keyword>
<evidence type="ECO:0000313" key="3">
    <source>
        <dbReference type="EMBL" id="AYO29466.1"/>
    </source>
</evidence>
<dbReference type="RefSeq" id="WP_122013898.1">
    <property type="nucleotide sequence ID" value="NZ_CP033169.1"/>
</dbReference>
<proteinExistence type="predicted"/>
<feature type="transmembrane region" description="Helical" evidence="1">
    <location>
        <begin position="7"/>
        <end position="24"/>
    </location>
</feature>
<dbReference type="AlphaFoldDB" id="A0A3G2R1X6"/>
<evidence type="ECO:0000313" key="4">
    <source>
        <dbReference type="Proteomes" id="UP000280960"/>
    </source>
</evidence>
<accession>A0A3G2R1X6</accession>
<dbReference type="Proteomes" id="UP000280960">
    <property type="component" value="Chromosome"/>
</dbReference>
<organism evidence="3 4">
    <name type="scientific">Biomaibacter acetigenes</name>
    <dbReference type="NCBI Taxonomy" id="2316383"/>
    <lineage>
        <taxon>Bacteria</taxon>
        <taxon>Bacillati</taxon>
        <taxon>Bacillota</taxon>
        <taxon>Clostridia</taxon>
        <taxon>Thermosediminibacterales</taxon>
        <taxon>Tepidanaerobacteraceae</taxon>
        <taxon>Biomaibacter</taxon>
    </lineage>
</organism>
<sequence>MGRGKKFFIISIGVLLTLCFIYRLEFYKSIPSGQMMWNVQDPEQDEQSIFPIADVDPIRKTLYIAMDNNTIKALNVSGKEKWNIQLNEQCLIKNIKVCPDGNVLIISDNKPFLTKINPDGQILYQSSTESNINGISASDTPKFDEKGNFYLISSGGDVIAFSKECKVIWSKKLSKSLEFIEIGDTAIYVGTFMKPSKVWAIDYNGKILWEYSKNPSVIMDLAVNNNEIYLSCMDSELIQKIFDDQIDKETANPCNVVCLDDKGKEKWTSTIPGAKYGSDDILYSSNNNSIYVIGFRGDCYNLCCFDTEGRLKWNTENLYNIDPWWHNYSFIVDKQGNIYLGTFNNNLIKLDKNGNKCWMFTSIKKSASGALPIAIDEVHDIVFVGMAYYEKRRKKDRVNFSL</sequence>
<dbReference type="InterPro" id="IPR002372">
    <property type="entry name" value="PQQ_rpt_dom"/>
</dbReference>
<dbReference type="PANTHER" id="PTHR34512">
    <property type="entry name" value="CELL SURFACE PROTEIN"/>
    <property type="match status" value="1"/>
</dbReference>
<dbReference type="Gene3D" id="2.130.10.10">
    <property type="entry name" value="YVTN repeat-like/Quinoprotein amine dehydrogenase"/>
    <property type="match status" value="1"/>
</dbReference>
<dbReference type="InterPro" id="IPR015943">
    <property type="entry name" value="WD40/YVTN_repeat-like_dom_sf"/>
</dbReference>
<dbReference type="SUPFAM" id="SSF50998">
    <property type="entry name" value="Quinoprotein alcohol dehydrogenase-like"/>
    <property type="match status" value="1"/>
</dbReference>
<evidence type="ECO:0000256" key="1">
    <source>
        <dbReference type="SAM" id="Phobius"/>
    </source>
</evidence>
<name>A0A3G2R1X6_9FIRM</name>
<dbReference type="Pfam" id="PF13360">
    <property type="entry name" value="PQQ_2"/>
    <property type="match status" value="1"/>
</dbReference>
<keyword evidence="4" id="KW-1185">Reference proteome</keyword>
<dbReference type="KEGG" id="bacg:D2962_01540"/>